<dbReference type="Pfam" id="PF00868">
    <property type="entry name" value="Transglut_N"/>
    <property type="match status" value="1"/>
</dbReference>
<reference evidence="11" key="2">
    <citation type="submission" date="2025-08" db="UniProtKB">
        <authorList>
            <consortium name="Ensembl"/>
        </authorList>
    </citation>
    <scope>IDENTIFICATION</scope>
</reference>
<evidence type="ECO:0000256" key="7">
    <source>
        <dbReference type="ARBA" id="ARBA00051843"/>
    </source>
</evidence>
<dbReference type="PIRSF" id="PIRSF000459">
    <property type="entry name" value="TGM_EBP42"/>
    <property type="match status" value="1"/>
</dbReference>
<dbReference type="EC" id="2.3.2.13" evidence="6"/>
<comment type="cofactor">
    <cofactor evidence="9">
        <name>Ca(2+)</name>
        <dbReference type="ChEBI" id="CHEBI:29108"/>
    </cofactor>
    <text evidence="9">Binds 1 Ca(2+) ion per subunit.</text>
</comment>
<keyword evidence="4 9" id="KW-0106">Calcium</keyword>
<evidence type="ECO:0000256" key="1">
    <source>
        <dbReference type="ARBA" id="ARBA00005968"/>
    </source>
</evidence>
<dbReference type="InterPro" id="IPR023608">
    <property type="entry name" value="Transglutaminase_animal"/>
</dbReference>
<dbReference type="PANTHER" id="PTHR11590">
    <property type="entry name" value="PROTEIN-GLUTAMINE GAMMA-GLUTAMYLTRANSFERASE"/>
    <property type="match status" value="1"/>
</dbReference>
<feature type="binding site" evidence="9">
    <location>
        <position position="397"/>
    </location>
    <ligand>
        <name>Ca(2+)</name>
        <dbReference type="ChEBI" id="CHEBI:29108"/>
    </ligand>
</feature>
<evidence type="ECO:0000313" key="11">
    <source>
        <dbReference type="Ensembl" id="ENSPMRP00000014646.1"/>
    </source>
</evidence>
<evidence type="ECO:0000256" key="5">
    <source>
        <dbReference type="ARBA" id="ARBA00023315"/>
    </source>
</evidence>
<dbReference type="Gene3D" id="3.90.260.10">
    <property type="entry name" value="Transglutaminase-like"/>
    <property type="match status" value="1"/>
</dbReference>
<organism evidence="11 12">
    <name type="scientific">Podarcis muralis</name>
    <name type="common">Wall lizard</name>
    <name type="synonym">Lacerta muralis</name>
    <dbReference type="NCBI Taxonomy" id="64176"/>
    <lineage>
        <taxon>Eukaryota</taxon>
        <taxon>Metazoa</taxon>
        <taxon>Chordata</taxon>
        <taxon>Craniata</taxon>
        <taxon>Vertebrata</taxon>
        <taxon>Euteleostomi</taxon>
        <taxon>Lepidosauria</taxon>
        <taxon>Squamata</taxon>
        <taxon>Bifurcata</taxon>
        <taxon>Unidentata</taxon>
        <taxon>Episquamata</taxon>
        <taxon>Laterata</taxon>
        <taxon>Lacertibaenia</taxon>
        <taxon>Lacertidae</taxon>
        <taxon>Podarcis</taxon>
    </lineage>
</organism>
<feature type="binding site" evidence="9">
    <location>
        <position position="450"/>
    </location>
    <ligand>
        <name>Ca(2+)</name>
        <dbReference type="ChEBI" id="CHEBI:29108"/>
    </ligand>
</feature>
<dbReference type="FunFam" id="3.90.260.10:FF:000001">
    <property type="entry name" value="Protein-glutamine gamma-glutamyltransferase 2"/>
    <property type="match status" value="1"/>
</dbReference>
<feature type="binding site" evidence="9">
    <location>
        <position position="445"/>
    </location>
    <ligand>
        <name>Ca(2+)</name>
        <dbReference type="ChEBI" id="CHEBI:29108"/>
    </ligand>
</feature>
<dbReference type="SUPFAM" id="SSF49309">
    <property type="entry name" value="Transglutaminase, two C-terminal domains"/>
    <property type="match status" value="2"/>
</dbReference>
<comment type="similarity">
    <text evidence="1">Belongs to the transglutaminase superfamily. Transglutaminase family.</text>
</comment>
<dbReference type="AlphaFoldDB" id="A0A670ISB9"/>
<name>A0A670ISB9_PODMU</name>
<dbReference type="SUPFAM" id="SSF81296">
    <property type="entry name" value="E set domains"/>
    <property type="match status" value="1"/>
</dbReference>
<dbReference type="SUPFAM" id="SSF54001">
    <property type="entry name" value="Cysteine proteinases"/>
    <property type="match status" value="1"/>
</dbReference>
<feature type="active site" evidence="8">
    <location>
        <position position="355"/>
    </location>
</feature>
<dbReference type="GO" id="GO:0046872">
    <property type="term" value="F:metal ion binding"/>
    <property type="evidence" value="ECO:0007669"/>
    <property type="project" value="UniProtKB-KW"/>
</dbReference>
<dbReference type="OMA" id="SMVGWNF"/>
<proteinExistence type="inferred from homology"/>
<evidence type="ECO:0000256" key="4">
    <source>
        <dbReference type="ARBA" id="ARBA00022837"/>
    </source>
</evidence>
<evidence type="ECO:0000256" key="6">
    <source>
        <dbReference type="ARBA" id="ARBA00024222"/>
    </source>
</evidence>
<comment type="catalytic activity">
    <reaction evidence="7">
        <text>L-glutaminyl-[protein] + L-lysyl-[protein] = [protein]-L-lysyl-N(6)-5-L-glutamyl-[protein] + NH4(+)</text>
        <dbReference type="Rhea" id="RHEA:54816"/>
        <dbReference type="Rhea" id="RHEA-COMP:9752"/>
        <dbReference type="Rhea" id="RHEA-COMP:10207"/>
        <dbReference type="Rhea" id="RHEA-COMP:14005"/>
        <dbReference type="ChEBI" id="CHEBI:28938"/>
        <dbReference type="ChEBI" id="CHEBI:29969"/>
        <dbReference type="ChEBI" id="CHEBI:30011"/>
        <dbReference type="ChEBI" id="CHEBI:138370"/>
        <dbReference type="EC" id="2.3.2.13"/>
    </reaction>
</comment>
<evidence type="ECO:0000256" key="9">
    <source>
        <dbReference type="PIRSR" id="PIRSR000459-2"/>
    </source>
</evidence>
<dbReference type="Pfam" id="PF00927">
    <property type="entry name" value="Transglut_C"/>
    <property type="match status" value="2"/>
</dbReference>
<dbReference type="GeneTree" id="ENSGT01050000244866"/>
<sequence>LVPVFAAVPKIDWKRKANGSAHHTEQYPGTELVVRRAQLFYISLAFGGAAPAPGSLTFTVETGSTSALHQKTRVAFGISSAAPSGGSWGAVQDSPAASGSLNIAISSPASAAIGRYRLGIKTNAGASHLGTFVLLFNPWATGDDVFMGNDAERKEYVLSEFGVVFVGSADRISSFGWNFGQFQEGILDICLDILDRSLSYRKDPTADVRRRNDPKYVGRVLSAMVNSNDDRGVLQGNWSGNYSGGESPSSWNGSVDILRKWKDSGFRPVLYGQCWVFAGVLTTVLRCLGIAARMISNFNSAHDTDRSLTVDEYYDSSGNPLNIASDSVWNFHVWNEGWFVRPDLGSQFNGWQILDATPQERSTGIFQCGPASLTAIKEGDVDLNYDCPFVYAEVNADRVTWTYDTNTGKKTKVYSETKTIGQNTSTKAVGSYARQDVTNNYKYPEGSEKERTVFKKASEKLNLNTFNAISAKGPEAVNPNLSGTLKSKSPEPKVGQDVDLVFTLKNLASEARSLTAKMTAWSIVYNGKPIHEVWKDSLAVTLGPQEEKKFPLKISYAEYQQHLTPDNMIRATALCQLSEGTEAVVEGDITLSNPSVTLKVLGQAKVDQPLKVEVVFTNPLNEEVKDCVLQAEGSDLLAEKLKNWDTGSLLPNEQALMGRGSILWGEGPVLQTEGPTSHLCAQLGPGWLLTWLAWMWELMATFSLSCLTGEHLV</sequence>
<evidence type="ECO:0000313" key="12">
    <source>
        <dbReference type="Proteomes" id="UP000472272"/>
    </source>
</evidence>
<dbReference type="InterPro" id="IPR002931">
    <property type="entry name" value="Transglutaminase-like"/>
</dbReference>
<keyword evidence="2" id="KW-0808">Transferase</keyword>
<dbReference type="SMART" id="SM00460">
    <property type="entry name" value="TGc"/>
    <property type="match status" value="1"/>
</dbReference>
<reference evidence="11 12" key="1">
    <citation type="journal article" date="2019" name="Proc. Natl. Acad. Sci. U.S.A.">
        <title>Regulatory changes in pterin and carotenoid genes underlie balanced color polymorphisms in the wall lizard.</title>
        <authorList>
            <person name="Andrade P."/>
            <person name="Pinho C."/>
            <person name="Perez I de Lanuza G."/>
            <person name="Afonso S."/>
            <person name="Brejcha J."/>
            <person name="Rubin C.J."/>
            <person name="Wallerman O."/>
            <person name="Pereira P."/>
            <person name="Sabatino S.J."/>
            <person name="Bellati A."/>
            <person name="Pellitteri-Rosa D."/>
            <person name="Bosakova Z."/>
            <person name="Bunikis I."/>
            <person name="Carretero M.A."/>
            <person name="Feiner N."/>
            <person name="Marsik P."/>
            <person name="Pauperio F."/>
            <person name="Salvi D."/>
            <person name="Soler L."/>
            <person name="While G.M."/>
            <person name="Uller T."/>
            <person name="Font E."/>
            <person name="Andersson L."/>
            <person name="Carneiro M."/>
        </authorList>
    </citation>
    <scope>NUCLEOTIDE SEQUENCE</scope>
</reference>
<feature type="active site" evidence="8">
    <location>
        <position position="274"/>
    </location>
</feature>
<feature type="active site" evidence="8">
    <location>
        <position position="332"/>
    </location>
</feature>
<dbReference type="InterPro" id="IPR001102">
    <property type="entry name" value="Transglutaminase_N"/>
</dbReference>
<dbReference type="InterPro" id="IPR008958">
    <property type="entry name" value="Transglutaminase_C"/>
</dbReference>
<keyword evidence="3 9" id="KW-0479">Metal-binding</keyword>
<dbReference type="PANTHER" id="PTHR11590:SF36">
    <property type="entry name" value="PROTEIN-GLUTAMINE GAMMA-GLUTAMYLTRANSFERASE E"/>
    <property type="match status" value="1"/>
</dbReference>
<dbReference type="InterPro" id="IPR050779">
    <property type="entry name" value="Transglutaminase"/>
</dbReference>
<dbReference type="Ensembl" id="ENSPMRT00000015645.1">
    <property type="protein sequence ID" value="ENSPMRP00000014646.1"/>
    <property type="gene ID" value="ENSPMRG00000009775.1"/>
</dbReference>
<dbReference type="InterPro" id="IPR036238">
    <property type="entry name" value="Transglutaminase_C_sf"/>
</dbReference>
<dbReference type="Proteomes" id="UP000472272">
    <property type="component" value="Chromosome 6"/>
</dbReference>
<dbReference type="Pfam" id="PF01841">
    <property type="entry name" value="Transglut_core"/>
    <property type="match status" value="1"/>
</dbReference>
<feature type="binding site" evidence="9">
    <location>
        <position position="395"/>
    </location>
    <ligand>
        <name>Ca(2+)</name>
        <dbReference type="ChEBI" id="CHEBI:29108"/>
    </ligand>
</feature>
<dbReference type="GO" id="GO:0003810">
    <property type="term" value="F:protein-glutamine gamma-glutamyltransferase activity"/>
    <property type="evidence" value="ECO:0007669"/>
    <property type="project" value="UniProtKB-EC"/>
</dbReference>
<evidence type="ECO:0000259" key="10">
    <source>
        <dbReference type="SMART" id="SM00460"/>
    </source>
</evidence>
<dbReference type="InterPro" id="IPR013783">
    <property type="entry name" value="Ig-like_fold"/>
</dbReference>
<dbReference type="PROSITE" id="PS00547">
    <property type="entry name" value="TRANSGLUTAMINASES"/>
    <property type="match status" value="1"/>
</dbReference>
<dbReference type="InterPro" id="IPR014756">
    <property type="entry name" value="Ig_E-set"/>
</dbReference>
<dbReference type="Gene3D" id="2.60.40.10">
    <property type="entry name" value="Immunoglobulins"/>
    <property type="match status" value="3"/>
</dbReference>
<evidence type="ECO:0000256" key="2">
    <source>
        <dbReference type="ARBA" id="ARBA00022679"/>
    </source>
</evidence>
<keyword evidence="12" id="KW-1185">Reference proteome</keyword>
<feature type="domain" description="Transglutaminase-like" evidence="10">
    <location>
        <begin position="266"/>
        <end position="358"/>
    </location>
</feature>
<accession>A0A670ISB9</accession>
<keyword evidence="5" id="KW-0012">Acyltransferase</keyword>
<reference evidence="11" key="3">
    <citation type="submission" date="2025-09" db="UniProtKB">
        <authorList>
            <consortium name="Ensembl"/>
        </authorList>
    </citation>
    <scope>IDENTIFICATION</scope>
</reference>
<evidence type="ECO:0000256" key="3">
    <source>
        <dbReference type="ARBA" id="ARBA00022723"/>
    </source>
</evidence>
<dbReference type="FunFam" id="2.60.40.10:FF:000171">
    <property type="entry name" value="protein-glutamine gamma-glutamyltransferase 6"/>
    <property type="match status" value="1"/>
</dbReference>
<dbReference type="InterPro" id="IPR036985">
    <property type="entry name" value="Transglutaminase-like_sf"/>
</dbReference>
<evidence type="ECO:0000256" key="8">
    <source>
        <dbReference type="PIRSR" id="PIRSR000459-1"/>
    </source>
</evidence>
<protein>
    <recommendedName>
        <fullName evidence="6">protein-glutamine gamma-glutamyltransferase</fullName>
        <ecNumber evidence="6">2.3.2.13</ecNumber>
    </recommendedName>
</protein>
<dbReference type="InterPro" id="IPR038765">
    <property type="entry name" value="Papain-like_cys_pep_sf"/>
</dbReference>
<dbReference type="InterPro" id="IPR013808">
    <property type="entry name" value="Transglutaminase_AS"/>
</dbReference>